<dbReference type="Proteomes" id="UP000479000">
    <property type="component" value="Unassembled WGS sequence"/>
</dbReference>
<organism evidence="1 2">
    <name type="scientific">Nesidiocoris tenuis</name>
    <dbReference type="NCBI Taxonomy" id="355587"/>
    <lineage>
        <taxon>Eukaryota</taxon>
        <taxon>Metazoa</taxon>
        <taxon>Ecdysozoa</taxon>
        <taxon>Arthropoda</taxon>
        <taxon>Hexapoda</taxon>
        <taxon>Insecta</taxon>
        <taxon>Pterygota</taxon>
        <taxon>Neoptera</taxon>
        <taxon>Paraneoptera</taxon>
        <taxon>Hemiptera</taxon>
        <taxon>Heteroptera</taxon>
        <taxon>Panheteroptera</taxon>
        <taxon>Cimicomorpha</taxon>
        <taxon>Miridae</taxon>
        <taxon>Dicyphina</taxon>
        <taxon>Nesidiocoris</taxon>
    </lineage>
</organism>
<accession>A0A6H5G062</accession>
<name>A0A6H5G062_9HEMI</name>
<reference evidence="1 2" key="1">
    <citation type="submission" date="2020-02" db="EMBL/GenBank/DDBJ databases">
        <authorList>
            <person name="Ferguson B K."/>
        </authorList>
    </citation>
    <scope>NUCLEOTIDE SEQUENCE [LARGE SCALE GENOMIC DNA]</scope>
</reference>
<evidence type="ECO:0000313" key="2">
    <source>
        <dbReference type="Proteomes" id="UP000479000"/>
    </source>
</evidence>
<evidence type="ECO:0000313" key="1">
    <source>
        <dbReference type="EMBL" id="CAA9995086.1"/>
    </source>
</evidence>
<sequence>MGEDWNPRKIYDRLLKLILCGCVSDADYRAVETDTCGESNNQRIGSDERSRTCRRIGKVEPAMEITRQDALGSPPPRAFDGYAVTSKCAIATSTPVMQRRRNDIGKRPIDLLYASFVCGTKFQIYWQDLELRTLSISNTYGY</sequence>
<gene>
    <name evidence="1" type="ORF">NTEN_LOCUS1877</name>
</gene>
<proteinExistence type="predicted"/>
<dbReference type="AlphaFoldDB" id="A0A6H5G062"/>
<dbReference type="EMBL" id="CADCXU010003037">
    <property type="protein sequence ID" value="CAA9995086.1"/>
    <property type="molecule type" value="Genomic_DNA"/>
</dbReference>
<keyword evidence="2" id="KW-1185">Reference proteome</keyword>
<protein>
    <submittedName>
        <fullName evidence="1">Uncharacterized protein</fullName>
    </submittedName>
</protein>